<feature type="transmembrane region" description="Helical" evidence="1">
    <location>
        <begin position="5"/>
        <end position="23"/>
    </location>
</feature>
<sequence length="140" mass="16127">MIATFLRGFISILIVVGAYYGFARYYGASFEGVEEWPLTVGDLLLLSFSVLNIIQIKRVGGLILYFIWIGISTIPNILIMRDMRYREESGGGWISFPWDWLLWSNIYIIYILSQVVFWIGTEMYLKYRIKKQSGSGAASE</sequence>
<reference evidence="2 3" key="1">
    <citation type="submission" date="2018-06" db="EMBL/GenBank/DDBJ databases">
        <title>Paenibacillus imtechensis sp. nov.</title>
        <authorList>
            <person name="Pinnaka A.K."/>
            <person name="Singh H."/>
            <person name="Kaur M."/>
        </authorList>
    </citation>
    <scope>NUCLEOTIDE SEQUENCE [LARGE SCALE GENOMIC DNA]</scope>
    <source>
        <strain evidence="2 3">SMB1</strain>
    </source>
</reference>
<keyword evidence="1" id="KW-0812">Transmembrane</keyword>
<dbReference type="Proteomes" id="UP000249522">
    <property type="component" value="Unassembled WGS sequence"/>
</dbReference>
<keyword evidence="1" id="KW-1133">Transmembrane helix</keyword>
<dbReference type="EMBL" id="QKRB01000046">
    <property type="protein sequence ID" value="PZD95026.1"/>
    <property type="molecule type" value="Genomic_DNA"/>
</dbReference>
<dbReference type="RefSeq" id="WP_111147574.1">
    <property type="nucleotide sequence ID" value="NZ_QKRB01000046.1"/>
</dbReference>
<keyword evidence="3" id="KW-1185">Reference proteome</keyword>
<dbReference type="OrthoDB" id="2665436at2"/>
<feature type="transmembrane region" description="Helical" evidence="1">
    <location>
        <begin position="35"/>
        <end position="54"/>
    </location>
</feature>
<dbReference type="AlphaFoldDB" id="A0A2W1L6Y3"/>
<name>A0A2W1L6Y3_9BACL</name>
<gene>
    <name evidence="2" type="ORF">DNH61_15415</name>
</gene>
<feature type="transmembrane region" description="Helical" evidence="1">
    <location>
        <begin position="100"/>
        <end position="121"/>
    </location>
</feature>
<feature type="transmembrane region" description="Helical" evidence="1">
    <location>
        <begin position="61"/>
        <end position="80"/>
    </location>
</feature>
<organism evidence="2 3">
    <name type="scientific">Paenibacillus sambharensis</name>
    <dbReference type="NCBI Taxonomy" id="1803190"/>
    <lineage>
        <taxon>Bacteria</taxon>
        <taxon>Bacillati</taxon>
        <taxon>Bacillota</taxon>
        <taxon>Bacilli</taxon>
        <taxon>Bacillales</taxon>
        <taxon>Paenibacillaceae</taxon>
        <taxon>Paenibacillus</taxon>
    </lineage>
</organism>
<proteinExistence type="predicted"/>
<evidence type="ECO:0000256" key="1">
    <source>
        <dbReference type="SAM" id="Phobius"/>
    </source>
</evidence>
<evidence type="ECO:0000313" key="2">
    <source>
        <dbReference type="EMBL" id="PZD95026.1"/>
    </source>
</evidence>
<keyword evidence="1" id="KW-0472">Membrane</keyword>
<accession>A0A2W1L6Y3</accession>
<comment type="caution">
    <text evidence="2">The sequence shown here is derived from an EMBL/GenBank/DDBJ whole genome shotgun (WGS) entry which is preliminary data.</text>
</comment>
<evidence type="ECO:0000313" key="3">
    <source>
        <dbReference type="Proteomes" id="UP000249522"/>
    </source>
</evidence>
<protein>
    <submittedName>
        <fullName evidence="2">Uncharacterized protein</fullName>
    </submittedName>
</protein>